<dbReference type="EMBL" id="WFLN01000004">
    <property type="protein sequence ID" value="KAB8033491.1"/>
    <property type="molecule type" value="Genomic_DNA"/>
</dbReference>
<keyword evidence="1" id="KW-0282">Flagellum</keyword>
<proteinExistence type="predicted"/>
<name>A0A833N7Z7_9BACT</name>
<accession>A0A833N7Z7</accession>
<dbReference type="RefSeq" id="WP_152211577.1">
    <property type="nucleotide sequence ID" value="NZ_WFLN01000004.1"/>
</dbReference>
<dbReference type="PANTHER" id="PTHR39185">
    <property type="entry name" value="SWARMING MOTILITY PROTEIN SWRD"/>
    <property type="match status" value="1"/>
</dbReference>
<sequence>MIRVTRLDGSDVFINENNIQWIESLPDTAITFLSGARILVKEKINEIIDKMETKMKSDFRVETSKNINEMSDKL</sequence>
<evidence type="ECO:0000313" key="2">
    <source>
        <dbReference type="Proteomes" id="UP000442694"/>
    </source>
</evidence>
<comment type="caution">
    <text evidence="1">The sequence shown here is derived from an EMBL/GenBank/DDBJ whole genome shotgun (WGS) entry which is preliminary data.</text>
</comment>
<dbReference type="PANTHER" id="PTHR39185:SF1">
    <property type="entry name" value="SWARMING MOTILITY PROTEIN SWRD"/>
    <property type="match status" value="1"/>
</dbReference>
<dbReference type="Pfam" id="PF06289">
    <property type="entry name" value="FlbD"/>
    <property type="match status" value="1"/>
</dbReference>
<keyword evidence="2" id="KW-1185">Reference proteome</keyword>
<dbReference type="Proteomes" id="UP000442694">
    <property type="component" value="Unassembled WGS sequence"/>
</dbReference>
<organism evidence="1 2">
    <name type="scientific">Fluviispira multicolorata</name>
    <dbReference type="NCBI Taxonomy" id="2654512"/>
    <lineage>
        <taxon>Bacteria</taxon>
        <taxon>Pseudomonadati</taxon>
        <taxon>Bdellovibrionota</taxon>
        <taxon>Oligoflexia</taxon>
        <taxon>Silvanigrellales</taxon>
        <taxon>Silvanigrellaceae</taxon>
        <taxon>Fluviispira</taxon>
    </lineage>
</organism>
<gene>
    <name evidence="1" type="ORF">GCL57_01955</name>
</gene>
<protein>
    <submittedName>
        <fullName evidence="1">Flagellar protein FlbD</fullName>
    </submittedName>
</protein>
<evidence type="ECO:0000313" key="1">
    <source>
        <dbReference type="EMBL" id="KAB8033491.1"/>
    </source>
</evidence>
<keyword evidence="1" id="KW-0966">Cell projection</keyword>
<dbReference type="InterPro" id="IPR009384">
    <property type="entry name" value="SwrD-like"/>
</dbReference>
<dbReference type="AlphaFoldDB" id="A0A833N7Z7"/>
<keyword evidence="1" id="KW-0969">Cilium</keyword>
<reference evidence="1 2" key="1">
    <citation type="submission" date="2019-10" db="EMBL/GenBank/DDBJ databases">
        <title>New genus of Silvanigrellaceae.</title>
        <authorList>
            <person name="Pitt A."/>
            <person name="Hahn M.W."/>
        </authorList>
    </citation>
    <scope>NUCLEOTIDE SEQUENCE [LARGE SCALE GENOMIC DNA]</scope>
    <source>
        <strain evidence="1 2">33A1-SZDP</strain>
    </source>
</reference>